<keyword evidence="2" id="KW-0378">Hydrolase</keyword>
<dbReference type="SMART" id="SM00849">
    <property type="entry name" value="Lactamase_B"/>
    <property type="match status" value="1"/>
</dbReference>
<reference evidence="2" key="1">
    <citation type="journal article" date="2005" name="Environ. Microbiol.">
        <title>Genetic and functional properties of uncultivated thermophilic crenarchaeotes from a subsurface gold mine as revealed by analysis of genome fragments.</title>
        <authorList>
            <person name="Nunoura T."/>
            <person name="Hirayama H."/>
            <person name="Takami H."/>
            <person name="Oida H."/>
            <person name="Nishi S."/>
            <person name="Shimamura S."/>
            <person name="Suzuki Y."/>
            <person name="Inagaki F."/>
            <person name="Takai K."/>
            <person name="Nealson K.H."/>
            <person name="Horikoshi K."/>
        </authorList>
    </citation>
    <scope>NUCLEOTIDE SEQUENCE</scope>
</reference>
<dbReference type="PANTHER" id="PTHR23131:SF4">
    <property type="entry name" value="METALLO-BETA-LACTAMASE SUPERFAMILY POTEIN"/>
    <property type="match status" value="1"/>
</dbReference>
<proteinExistence type="predicted"/>
<dbReference type="Gene3D" id="1.10.10.10">
    <property type="entry name" value="Winged helix-like DNA-binding domain superfamily/Winged helix DNA-binding domain"/>
    <property type="match status" value="1"/>
</dbReference>
<evidence type="ECO:0000313" key="2">
    <source>
        <dbReference type="EMBL" id="BAL59114.1"/>
    </source>
</evidence>
<feature type="domain" description="Metallo-beta-lactamase" evidence="1">
    <location>
        <begin position="18"/>
        <end position="233"/>
    </location>
</feature>
<dbReference type="PANTHER" id="PTHR23131">
    <property type="entry name" value="ENDORIBONUCLEASE LACTB2"/>
    <property type="match status" value="1"/>
</dbReference>
<dbReference type="EMBL" id="AP011802">
    <property type="protein sequence ID" value="BAL59114.1"/>
    <property type="molecule type" value="Genomic_DNA"/>
</dbReference>
<dbReference type="InterPro" id="IPR050662">
    <property type="entry name" value="Sec-metab_biosynth-thioest"/>
</dbReference>
<dbReference type="SUPFAM" id="SSF56281">
    <property type="entry name" value="Metallo-hydrolase/oxidoreductase"/>
    <property type="match status" value="1"/>
</dbReference>
<dbReference type="Pfam" id="PF00753">
    <property type="entry name" value="Lactamase_B"/>
    <property type="match status" value="1"/>
</dbReference>
<dbReference type="AlphaFoldDB" id="H5SSH8"/>
<organism evidence="2">
    <name type="scientific">Acetithermum autotrophicum</name>
    <dbReference type="NCBI Taxonomy" id="1446466"/>
    <lineage>
        <taxon>Bacteria</taxon>
        <taxon>Candidatus Bipolaricaulota</taxon>
        <taxon>Candidatus Acetithermum</taxon>
    </lineage>
</organism>
<sequence length="318" mass="35991">MSVSVHQIAIPNPYFEGPSNVFLIQHPHSPTVLIDAGVGTEESLGLLRSELAKHGGALRDIAVVLLTHKHVDHCGLARVISDESGAAVYVHRDDWADVALFEERYDQVSQLYLEAMRRWEIPHEVMEQMAHFRARLAGLARSVPTAQEIHDGQTLRFGELEFRVVHTPGHTQGSVCFLLGEKLFTGDHLLPTYTSNVGATDVTTEGHLEKFLASLKKILELPDVEHVEIWPGHGRPWKDPRPRIEKILAHHRERAERILKILDDGRVYTAFEIAQKLFGRLKDHHVLLGAGEVYAHLEVLERQGRVRQSEPHRFQIVL</sequence>
<gene>
    <name evidence="2" type="ORF">HGMM_OP3C269</name>
</gene>
<evidence type="ECO:0000259" key="1">
    <source>
        <dbReference type="SMART" id="SM00849"/>
    </source>
</evidence>
<reference evidence="2" key="2">
    <citation type="journal article" date="2012" name="PLoS ONE">
        <title>A Deeply Branching Thermophilic Bacterium with an Ancient Acetyl-CoA Pathway Dominates a Subsurface Ecosystem.</title>
        <authorList>
            <person name="Takami H."/>
            <person name="Noguchi H."/>
            <person name="Takaki Y."/>
            <person name="Uchiyama I."/>
            <person name="Toyoda A."/>
            <person name="Nishi S."/>
            <person name="Chee G.-J."/>
            <person name="Arai W."/>
            <person name="Nunoura T."/>
            <person name="Itoh T."/>
            <person name="Hattori M."/>
            <person name="Takai K."/>
        </authorList>
    </citation>
    <scope>NUCLEOTIDE SEQUENCE</scope>
</reference>
<name>H5SSH8_ACEAU</name>
<dbReference type="GO" id="GO:0016787">
    <property type="term" value="F:hydrolase activity"/>
    <property type="evidence" value="ECO:0007669"/>
    <property type="project" value="UniProtKB-KW"/>
</dbReference>
<protein>
    <submittedName>
        <fullName evidence="2">Metallo-beta-lactamase family protein / hydrolase</fullName>
    </submittedName>
</protein>
<dbReference type="Gene3D" id="3.60.15.10">
    <property type="entry name" value="Ribonuclease Z/Hydroxyacylglutathione hydrolase-like"/>
    <property type="match status" value="1"/>
</dbReference>
<dbReference type="InterPro" id="IPR036866">
    <property type="entry name" value="RibonucZ/Hydroxyglut_hydro"/>
</dbReference>
<accession>H5SSH8</accession>
<dbReference type="InterPro" id="IPR036388">
    <property type="entry name" value="WH-like_DNA-bd_sf"/>
</dbReference>
<dbReference type="InterPro" id="IPR001279">
    <property type="entry name" value="Metallo-B-lactamas"/>
</dbReference>